<accession>A2FGD6</accession>
<keyword evidence="1" id="KW-0040">ANK repeat</keyword>
<dbReference type="InParanoid" id="A2FGD6"/>
<dbReference type="PROSITE" id="PS50088">
    <property type="entry name" value="ANK_REPEAT"/>
    <property type="match status" value="1"/>
</dbReference>
<feature type="repeat" description="ANK" evidence="1">
    <location>
        <begin position="1242"/>
        <end position="1274"/>
    </location>
</feature>
<organism evidence="3 4">
    <name type="scientific">Trichomonas vaginalis (strain ATCC PRA-98 / G3)</name>
    <dbReference type="NCBI Taxonomy" id="412133"/>
    <lineage>
        <taxon>Eukaryota</taxon>
        <taxon>Metamonada</taxon>
        <taxon>Parabasalia</taxon>
        <taxon>Trichomonadida</taxon>
        <taxon>Trichomonadidae</taxon>
        <taxon>Trichomonas</taxon>
    </lineage>
</organism>
<sequence>MSSGFGKGCQFYDGSISAMKREWGSTNPSNPFRSSFQNPLGLAAQRNTDTYMHNLKYALEASQVKSLDEEFFSNDGHVQNYQRFLVPFSVSTTEVPEYLEELWNIQLILQSYDSNNEEQTNTLLNFIENNVYTGVREFETSVFVRPRLVKEYVQLYSKFSKKLKMFIRNSSTLPVSFGVFLTSEHIGSNLEASQLTFSTFQNPSINRLITNIVYSPESNGTLEKIPLEMYEAAISDNVEYFVNITSDSDFNKLYMMDGRSINIIQFLALYGAINCFKFILLNHPKLNSIAGFAVAGGNMEIIRILIHNNIKFDNVTFIPLYFRNDEIFDWIVQNDFTEEQEEKRTGYLYFTETMTIHAILGIMGRNNLINCVDLLSVLYLDGLVDPVRELSKQSCFSINLFYEVQEEEILNNLINNMSQTVFTKILNGCLSLELEDHLKTIVNHENFVDFKMDQSIIDSIKRKFPKIHDLIVERLFAEQTPDKLYKAFVRGLPINPEHVLDAMFYCAKIFDFKTLIKMVEKYYKQLDHNQMSLLLENFPYVWLVIYNEFLSNYNDSKDESIVKLIRYFFTKDIEPTNNVIDLTVLINQNLPILQKLTVFDIVNLMRILPLFDKELMNLLLSKELITQEQINDFSSQKNVDIHNKFAKRSKFQNIIRISSNTIDNMFFNQPGTDLLSKMIKAVAESKKFKEEFFKNPSLLVDIIPNNPFLIDLYIEYDNENDLEKPVFDKLLVYYMYLVGQTIEESRDFGYKVSSQLPTNMMLLFLKVLAKSKYRKYYDLKEMLKYTNAPSFIQYLEFTQEEIDYLKTTPEMKDKIFKNPKNAKYFTVPEILEREKNFITLINVFLVYENLNNESAALVLNEISHSRLSSPFQRNLLNREIFLKNITTRNLINFVATHNDPDFETNLLNKPQPDDISYKVVDEFFSRDFSENDLVSLIVNFPESKQFVEYVLSKYKERLSKDSLILLGCITNVQYVPKNHKINDDYFVKIFQNFTNTKRWLKNLKDYDISVEALTKALHLAANRSDEDNIYWLVRKGALVNTIVNGESFIEKVLFADDPEFLKFLIRQGCDLGYVLKTPISVIMENEIHSPVKREIFLNTKMTFEARYTNKYIIETLDQGYIRTDTIYLTNYISNLFKMPLTEQRLIDEMKNENYNIENISNLMDLIFSQEINFPFALFFLTQITSRFNTILQPFCFEFLKQNLNNPEIENLIDQKMEKASKPYKNIFFVLSSKSDKIEKYNRNTDILFIATKIGNFDVIKSLLENGADINELEGFFYLHSPALEAVSHDRIDLLKLFYEKGLDLNSIYSSDDLTLINCAIEYNAQNCFDFLVDKVELRHRVVQSPMSCALQHLNVNDHYAVVLYEKIDKTVERIESDSFKLFEKCLETNEQFQYNGPLRTTNYQSIGHYGLVLRNSQNYIDLANNSTFVQKSLAFRTFHNRENIGLFINFDPFPYKDAKAKPIPYYPDYDYDDYDDYGGGPDFDEVDEIDFVDDDEVL</sequence>
<evidence type="ECO:0000256" key="2">
    <source>
        <dbReference type="SAM" id="MobiDB-lite"/>
    </source>
</evidence>
<evidence type="ECO:0000256" key="1">
    <source>
        <dbReference type="PROSITE-ProRule" id="PRU00023"/>
    </source>
</evidence>
<dbReference type="VEuPathDB" id="TrichDB:TVAGG3_1014820"/>
<dbReference type="InterPro" id="IPR052801">
    <property type="entry name" value="Ankyrin-EF-hand"/>
</dbReference>
<reference evidence="3" key="1">
    <citation type="submission" date="2006-10" db="EMBL/GenBank/DDBJ databases">
        <authorList>
            <person name="Amadeo P."/>
            <person name="Zhao Q."/>
            <person name="Wortman J."/>
            <person name="Fraser-Liggett C."/>
            <person name="Carlton J."/>
        </authorList>
    </citation>
    <scope>NUCLEOTIDE SEQUENCE</scope>
    <source>
        <strain evidence="3">G3</strain>
    </source>
</reference>
<feature type="region of interest" description="Disordered" evidence="2">
    <location>
        <begin position="1476"/>
        <end position="1498"/>
    </location>
</feature>
<dbReference type="VEuPathDB" id="TrichDB:TVAG_309590"/>
<evidence type="ECO:0000313" key="4">
    <source>
        <dbReference type="Proteomes" id="UP000001542"/>
    </source>
</evidence>
<dbReference type="InterPro" id="IPR002110">
    <property type="entry name" value="Ankyrin_rpt"/>
</dbReference>
<dbReference type="PANTHER" id="PTHR24127">
    <property type="entry name" value="ANKYRIN REPEAT AND EF-HAND DOMAIN-CONTAINING PROTEIN 1"/>
    <property type="match status" value="1"/>
</dbReference>
<dbReference type="PANTHER" id="PTHR24127:SF1">
    <property type="entry name" value="ANKYRIN REPEAT AND EF-HAND DOMAIN-CONTAINING PROTEIN 1"/>
    <property type="match status" value="1"/>
</dbReference>
<dbReference type="SUPFAM" id="SSF48403">
    <property type="entry name" value="Ankyrin repeat"/>
    <property type="match status" value="1"/>
</dbReference>
<dbReference type="SMART" id="SM00248">
    <property type="entry name" value="ANK"/>
    <property type="match status" value="6"/>
</dbReference>
<dbReference type="Proteomes" id="UP000001542">
    <property type="component" value="Unassembled WGS sequence"/>
</dbReference>
<evidence type="ECO:0000313" key="3">
    <source>
        <dbReference type="EMBL" id="EAX96040.1"/>
    </source>
</evidence>
<dbReference type="SMR" id="A2FGD6"/>
<dbReference type="KEGG" id="tva:75682425"/>
<reference evidence="3" key="2">
    <citation type="journal article" date="2007" name="Science">
        <title>Draft genome sequence of the sexually transmitted pathogen Trichomonas vaginalis.</title>
        <authorList>
            <person name="Carlton J.M."/>
            <person name="Hirt R.P."/>
            <person name="Silva J.C."/>
            <person name="Delcher A.L."/>
            <person name="Schatz M."/>
            <person name="Zhao Q."/>
            <person name="Wortman J.R."/>
            <person name="Bidwell S.L."/>
            <person name="Alsmark U.C.M."/>
            <person name="Besteiro S."/>
            <person name="Sicheritz-Ponten T."/>
            <person name="Noel C.J."/>
            <person name="Dacks J.B."/>
            <person name="Foster P.G."/>
            <person name="Simillion C."/>
            <person name="Van de Peer Y."/>
            <person name="Miranda-Saavedra D."/>
            <person name="Barton G.J."/>
            <person name="Westrop G.D."/>
            <person name="Mueller S."/>
            <person name="Dessi D."/>
            <person name="Fiori P.L."/>
            <person name="Ren Q."/>
            <person name="Paulsen I."/>
            <person name="Zhang H."/>
            <person name="Bastida-Corcuera F.D."/>
            <person name="Simoes-Barbosa A."/>
            <person name="Brown M.T."/>
            <person name="Hayes R.D."/>
            <person name="Mukherjee M."/>
            <person name="Okumura C.Y."/>
            <person name="Schneider R."/>
            <person name="Smith A.J."/>
            <person name="Vanacova S."/>
            <person name="Villalvazo M."/>
            <person name="Haas B.J."/>
            <person name="Pertea M."/>
            <person name="Feldblyum T.V."/>
            <person name="Utterback T.R."/>
            <person name="Shu C.L."/>
            <person name="Osoegawa K."/>
            <person name="de Jong P.J."/>
            <person name="Hrdy I."/>
            <person name="Horvathova L."/>
            <person name="Zubacova Z."/>
            <person name="Dolezal P."/>
            <person name="Malik S.B."/>
            <person name="Logsdon J.M. Jr."/>
            <person name="Henze K."/>
            <person name="Gupta A."/>
            <person name="Wang C.C."/>
            <person name="Dunne R.L."/>
            <person name="Upcroft J.A."/>
            <person name="Upcroft P."/>
            <person name="White O."/>
            <person name="Salzberg S.L."/>
            <person name="Tang P."/>
            <person name="Chiu C.-H."/>
            <person name="Lee Y.-S."/>
            <person name="Embley T.M."/>
            <person name="Coombs G.H."/>
            <person name="Mottram J.C."/>
            <person name="Tachezy J."/>
            <person name="Fraser-Liggett C.M."/>
            <person name="Johnson P.J."/>
        </authorList>
    </citation>
    <scope>NUCLEOTIDE SEQUENCE [LARGE SCALE GENOMIC DNA]</scope>
    <source>
        <strain evidence="3">G3</strain>
    </source>
</reference>
<dbReference type="RefSeq" id="XP_001308970.1">
    <property type="nucleotide sequence ID" value="XM_001308969.1"/>
</dbReference>
<keyword evidence="4" id="KW-1185">Reference proteome</keyword>
<gene>
    <name evidence="3" type="ORF">TVAG_309590</name>
</gene>
<dbReference type="PROSITE" id="PS50297">
    <property type="entry name" value="ANK_REP_REGION"/>
    <property type="match status" value="1"/>
</dbReference>
<protein>
    <submittedName>
        <fullName evidence="3">Uncharacterized protein</fullName>
    </submittedName>
</protein>
<dbReference type="Gene3D" id="1.25.40.20">
    <property type="entry name" value="Ankyrin repeat-containing domain"/>
    <property type="match status" value="1"/>
</dbReference>
<proteinExistence type="predicted"/>
<name>A2FGD6_TRIV3</name>
<dbReference type="InterPro" id="IPR036770">
    <property type="entry name" value="Ankyrin_rpt-contain_sf"/>
</dbReference>
<dbReference type="EMBL" id="DS113777">
    <property type="protein sequence ID" value="EAX96040.1"/>
    <property type="molecule type" value="Genomic_DNA"/>
</dbReference>